<protein>
    <submittedName>
        <fullName evidence="1">Uncharacterized protein</fullName>
    </submittedName>
</protein>
<organism evidence="1 2">
    <name type="scientific">Pluteus cervinus</name>
    <dbReference type="NCBI Taxonomy" id="181527"/>
    <lineage>
        <taxon>Eukaryota</taxon>
        <taxon>Fungi</taxon>
        <taxon>Dikarya</taxon>
        <taxon>Basidiomycota</taxon>
        <taxon>Agaricomycotina</taxon>
        <taxon>Agaricomycetes</taxon>
        <taxon>Agaricomycetidae</taxon>
        <taxon>Agaricales</taxon>
        <taxon>Pluteineae</taxon>
        <taxon>Pluteaceae</taxon>
        <taxon>Pluteus</taxon>
    </lineage>
</organism>
<accession>A0ACD3BEC8</accession>
<dbReference type="EMBL" id="ML208263">
    <property type="protein sequence ID" value="TFK75367.1"/>
    <property type="molecule type" value="Genomic_DNA"/>
</dbReference>
<gene>
    <name evidence="1" type="ORF">BDN72DRAFT_810959</name>
</gene>
<proteinExistence type="predicted"/>
<evidence type="ECO:0000313" key="1">
    <source>
        <dbReference type="EMBL" id="TFK75367.1"/>
    </source>
</evidence>
<keyword evidence="2" id="KW-1185">Reference proteome</keyword>
<reference evidence="1 2" key="1">
    <citation type="journal article" date="2019" name="Nat. Ecol. Evol.">
        <title>Megaphylogeny resolves global patterns of mushroom evolution.</title>
        <authorList>
            <person name="Varga T."/>
            <person name="Krizsan K."/>
            <person name="Foldi C."/>
            <person name="Dima B."/>
            <person name="Sanchez-Garcia M."/>
            <person name="Sanchez-Ramirez S."/>
            <person name="Szollosi G.J."/>
            <person name="Szarkandi J.G."/>
            <person name="Papp V."/>
            <person name="Albert L."/>
            <person name="Andreopoulos W."/>
            <person name="Angelini C."/>
            <person name="Antonin V."/>
            <person name="Barry K.W."/>
            <person name="Bougher N.L."/>
            <person name="Buchanan P."/>
            <person name="Buyck B."/>
            <person name="Bense V."/>
            <person name="Catcheside P."/>
            <person name="Chovatia M."/>
            <person name="Cooper J."/>
            <person name="Damon W."/>
            <person name="Desjardin D."/>
            <person name="Finy P."/>
            <person name="Geml J."/>
            <person name="Haridas S."/>
            <person name="Hughes K."/>
            <person name="Justo A."/>
            <person name="Karasinski D."/>
            <person name="Kautmanova I."/>
            <person name="Kiss B."/>
            <person name="Kocsube S."/>
            <person name="Kotiranta H."/>
            <person name="LaButti K.M."/>
            <person name="Lechner B.E."/>
            <person name="Liimatainen K."/>
            <person name="Lipzen A."/>
            <person name="Lukacs Z."/>
            <person name="Mihaltcheva S."/>
            <person name="Morgado L.N."/>
            <person name="Niskanen T."/>
            <person name="Noordeloos M.E."/>
            <person name="Ohm R.A."/>
            <person name="Ortiz-Santana B."/>
            <person name="Ovrebo C."/>
            <person name="Racz N."/>
            <person name="Riley R."/>
            <person name="Savchenko A."/>
            <person name="Shiryaev A."/>
            <person name="Soop K."/>
            <person name="Spirin V."/>
            <person name="Szebenyi C."/>
            <person name="Tomsovsky M."/>
            <person name="Tulloss R.E."/>
            <person name="Uehling J."/>
            <person name="Grigoriev I.V."/>
            <person name="Vagvolgyi C."/>
            <person name="Papp T."/>
            <person name="Martin F.M."/>
            <person name="Miettinen O."/>
            <person name="Hibbett D.S."/>
            <person name="Nagy L.G."/>
        </authorList>
    </citation>
    <scope>NUCLEOTIDE SEQUENCE [LARGE SCALE GENOMIC DNA]</scope>
    <source>
        <strain evidence="1 2">NL-1719</strain>
    </source>
</reference>
<name>A0ACD3BEC8_9AGAR</name>
<dbReference type="Proteomes" id="UP000308600">
    <property type="component" value="Unassembled WGS sequence"/>
</dbReference>
<sequence>MSSSLASPLRPQLTANTTLLTPKATSITPIDSPQPSSAVVIRPLSQIVTPVWEPPAHWNAHQVSASVSSSRTRNLPGKKLRSEEEQEITKRVASRFASRLAADHVGVLHPDVDTPFTDTLDVVKRLLPYHVYHQPRDDLATMLSLHKGKMPETPLQAEISETKFALECFKRRDALEKRFRKARIKQGSRDAPDDQYLMLTQSILEADRSEVMLLNAELRTARSELERLEREKRAASQPARSVYTPAQSPTTTMQSPYYRTYPYAYAQPYGTPMTASSTSMFSVATANPSTNYTPYQTSGAIPVQLPVASLPALHALGIVPVPASSLTPQGPQPPAVLRGSSANGAMLSLEINVSLLQSAQMSGLAMVLNSLMSRSATAAAASTPPATASVASTQNSSVTSTPVPASSPTTDASSPG</sequence>
<evidence type="ECO:0000313" key="2">
    <source>
        <dbReference type="Proteomes" id="UP000308600"/>
    </source>
</evidence>